<proteinExistence type="predicted"/>
<sequence length="543" mass="60201">MFTRVKGSILFFFLAGLAVSLLVFFAPAAGQERLIAKKSTLRTNSLLFVPKTTLLAVGDSLTQGTRDATNNQYHLQNAYLQKVANKLSLVLPLKFSQAWLDVNGTRLNPLTVPSNLGVDGEDIFSVEGYEYYKRAGTSSNYISSDYLCDRLQPYLFTDMHDKVLYPINILAGKPVSQIDALIWHLNNRTGPAIVIFWVGNNDAALSTLGLGGQNPQYLPIPFDQIKDRLKPVVSYLLNYGLSQGAIAFEPYTPAQIEHNLTDIADFQAQLTRLVTRINLNRSGVKYFFLTYPYYPEIGYLMGKEDLEFYLTNKLGYVVPDGFTGRIPLLTFLCLYELAREGEFVRIGTVLANDRLVMSPDEALIIKNRIDLFNAAVKSLNGRPNSYIVDIGDRLNQTFYTGLPVGSYTLTRNWGRGGSFSLDGVHAGHTVHAHIANIVLEAINNATGLNAPLWDLASVLPSDPYFDFDGDGWVPGPNLAASGRTKILYLFKDYQEGVYGPAVIDTMNPADVWSLISDALLEEILGISLIRAEAERIGVVQLKK</sequence>
<dbReference type="EMBL" id="QUAH01000002">
    <property type="protein sequence ID" value="RFT16620.1"/>
    <property type="molecule type" value="Genomic_DNA"/>
</dbReference>
<dbReference type="GO" id="GO:0016788">
    <property type="term" value="F:hydrolase activity, acting on ester bonds"/>
    <property type="evidence" value="ECO:0007669"/>
    <property type="project" value="InterPro"/>
</dbReference>
<accession>A0A3E2BPC9</accession>
<dbReference type="Gene3D" id="3.40.50.1110">
    <property type="entry name" value="SGNH hydrolase"/>
    <property type="match status" value="1"/>
</dbReference>
<evidence type="ECO:0008006" key="3">
    <source>
        <dbReference type="Google" id="ProtNLM"/>
    </source>
</evidence>
<gene>
    <name evidence="1" type="ORF">OP8BY_1233</name>
</gene>
<evidence type="ECO:0000313" key="2">
    <source>
        <dbReference type="Proteomes" id="UP000257323"/>
    </source>
</evidence>
<dbReference type="SUPFAM" id="SSF52266">
    <property type="entry name" value="SGNH hydrolase"/>
    <property type="match status" value="1"/>
</dbReference>
<dbReference type="InterPro" id="IPR036514">
    <property type="entry name" value="SGNH_hydro_sf"/>
</dbReference>
<evidence type="ECO:0000313" key="1">
    <source>
        <dbReference type="EMBL" id="RFT16620.1"/>
    </source>
</evidence>
<protein>
    <recommendedName>
        <fullName evidence="3">SGNH hydrolase-type esterase domain-containing protein</fullName>
    </recommendedName>
</protein>
<organism evidence="1 2">
    <name type="scientific">Candidatus Saccharicenans subterraneus</name>
    <dbReference type="NCBI Taxonomy" id="2508984"/>
    <lineage>
        <taxon>Bacteria</taxon>
        <taxon>Candidatus Aminicenantota</taxon>
        <taxon>Candidatus Aminicenantia</taxon>
        <taxon>Candidatus Aminicenantales</taxon>
        <taxon>Candidatus Saccharicenantaceae</taxon>
        <taxon>Candidatus Saccharicenans</taxon>
    </lineage>
</organism>
<comment type="caution">
    <text evidence="1">The sequence shown here is derived from an EMBL/GenBank/DDBJ whole genome shotgun (WGS) entry which is preliminary data.</text>
</comment>
<name>A0A3E2BPC9_9BACT</name>
<reference evidence="1 2" key="1">
    <citation type="submission" date="2018-08" db="EMBL/GenBank/DDBJ databases">
        <title>Genome analysis of the thermophilic bacterium of the candidate phylum Aminicenantes from deep subsurface aquifer revealed its physiology and ecological role.</title>
        <authorList>
            <person name="Kadnikov V.V."/>
            <person name="Mardanov A.V."/>
            <person name="Beletsky A.V."/>
            <person name="Karnachuk O.V."/>
            <person name="Ravin N.V."/>
        </authorList>
    </citation>
    <scope>NUCLEOTIDE SEQUENCE [LARGE SCALE GENOMIC DNA]</scope>
    <source>
        <strain evidence="1">BY38</strain>
    </source>
</reference>
<dbReference type="InterPro" id="IPR001087">
    <property type="entry name" value="GDSL"/>
</dbReference>
<dbReference type="Proteomes" id="UP000257323">
    <property type="component" value="Unassembled WGS sequence"/>
</dbReference>
<dbReference type="AlphaFoldDB" id="A0A3E2BPC9"/>
<dbReference type="Pfam" id="PF00657">
    <property type="entry name" value="Lipase_GDSL"/>
    <property type="match status" value="1"/>
</dbReference>